<gene>
    <name evidence="2" type="ORF">S01H1_60958</name>
</gene>
<dbReference type="InterPro" id="IPR058240">
    <property type="entry name" value="rSAM_sf"/>
</dbReference>
<feature type="non-terminal residue" evidence="2">
    <location>
        <position position="1"/>
    </location>
</feature>
<feature type="non-terminal residue" evidence="2">
    <location>
        <position position="254"/>
    </location>
</feature>
<evidence type="ECO:0000313" key="2">
    <source>
        <dbReference type="EMBL" id="GAG24737.1"/>
    </source>
</evidence>
<dbReference type="SUPFAM" id="SSF102114">
    <property type="entry name" value="Radical SAM enzymes"/>
    <property type="match status" value="1"/>
</dbReference>
<dbReference type="Pfam" id="PF04055">
    <property type="entry name" value="Radical_SAM"/>
    <property type="match status" value="1"/>
</dbReference>
<proteinExistence type="predicted"/>
<comment type="caution">
    <text evidence="2">The sequence shown here is derived from an EMBL/GenBank/DDBJ whole genome shotgun (WGS) entry which is preliminary data.</text>
</comment>
<dbReference type="Pfam" id="PF19864">
    <property type="entry name" value="Radical_SAM_N2"/>
    <property type="match status" value="1"/>
</dbReference>
<dbReference type="PROSITE" id="PS51918">
    <property type="entry name" value="RADICAL_SAM"/>
    <property type="match status" value="1"/>
</dbReference>
<dbReference type="GO" id="GO:0051536">
    <property type="term" value="F:iron-sulfur cluster binding"/>
    <property type="evidence" value="ECO:0007669"/>
    <property type="project" value="InterPro"/>
</dbReference>
<dbReference type="GO" id="GO:0003824">
    <property type="term" value="F:catalytic activity"/>
    <property type="evidence" value="ECO:0007669"/>
    <property type="project" value="InterPro"/>
</dbReference>
<dbReference type="Gene3D" id="3.30.750.210">
    <property type="match status" value="1"/>
</dbReference>
<dbReference type="EMBL" id="BARS01039942">
    <property type="protein sequence ID" value="GAG24737.1"/>
    <property type="molecule type" value="Genomic_DNA"/>
</dbReference>
<dbReference type="InterPro" id="IPR007197">
    <property type="entry name" value="rSAM"/>
</dbReference>
<name>X0WNC0_9ZZZZ</name>
<evidence type="ECO:0000259" key="1">
    <source>
        <dbReference type="PROSITE" id="PS51918"/>
    </source>
</evidence>
<feature type="domain" description="Radical SAM core" evidence="1">
    <location>
        <begin position="177"/>
        <end position="254"/>
    </location>
</feature>
<dbReference type="PANTHER" id="PTHR42731:SF1">
    <property type="entry name" value="RADICAL SAM DOMAIN PROTEIN"/>
    <property type="match status" value="1"/>
</dbReference>
<dbReference type="SFLD" id="SFLDS00029">
    <property type="entry name" value="Radical_SAM"/>
    <property type="match status" value="1"/>
</dbReference>
<protein>
    <recommendedName>
        <fullName evidence="1">Radical SAM core domain-containing protein</fullName>
    </recommendedName>
</protein>
<dbReference type="AlphaFoldDB" id="X0WNC0"/>
<reference evidence="2" key="1">
    <citation type="journal article" date="2014" name="Front. Microbiol.">
        <title>High frequency of phylogenetically diverse reductive dehalogenase-homologous genes in deep subseafloor sedimentary metagenomes.</title>
        <authorList>
            <person name="Kawai M."/>
            <person name="Futagami T."/>
            <person name="Toyoda A."/>
            <person name="Takaki Y."/>
            <person name="Nishi S."/>
            <person name="Hori S."/>
            <person name="Arai W."/>
            <person name="Tsubouchi T."/>
            <person name="Morono Y."/>
            <person name="Uchiyama I."/>
            <person name="Ito T."/>
            <person name="Fujiyama A."/>
            <person name="Inagaki F."/>
            <person name="Takami H."/>
        </authorList>
    </citation>
    <scope>NUCLEOTIDE SEQUENCE</scope>
    <source>
        <strain evidence="2">Expedition CK06-06</strain>
    </source>
</reference>
<dbReference type="Gene3D" id="3.40.50.280">
    <property type="entry name" value="Cobalamin-binding domain"/>
    <property type="match status" value="1"/>
</dbReference>
<organism evidence="2">
    <name type="scientific">marine sediment metagenome</name>
    <dbReference type="NCBI Taxonomy" id="412755"/>
    <lineage>
        <taxon>unclassified sequences</taxon>
        <taxon>metagenomes</taxon>
        <taxon>ecological metagenomes</taxon>
    </lineage>
</organism>
<sequence>PWIDMEDALRGAGLPLYTLESKRPVASFDVLGITLPYQQLFSNALNLLDLSGLPLLASERGGDQVLVIAGGHATFNPEPMSRFMDAFVIGDGEDVLIELLNVVGDGKRRRIGRTELLRRLATVPGVYVPGLYDVTYHTNGSVAAVEPRLPEAPGRVLKRIVPVLPAPPTRPVVPFVRTVHDRAVIEIMRGCTRGCRFCHAGFVTRPVRERPVAEVLAAVDELVASTGYGEIGLLSLSSSDYTHLSELVRGIETR</sequence>
<accession>X0WNC0</accession>
<dbReference type="PANTHER" id="PTHR42731">
    <property type="entry name" value="SLL1084 PROTEIN"/>
    <property type="match status" value="1"/>
</dbReference>
<dbReference type="SFLD" id="SFLDG01082">
    <property type="entry name" value="B12-binding_domain_containing"/>
    <property type="match status" value="1"/>
</dbReference>
<dbReference type="InterPro" id="IPR045784">
    <property type="entry name" value="Radical_SAM_N2"/>
</dbReference>